<accession>A0A4Z1KBD0</accession>
<protein>
    <submittedName>
        <fullName evidence="1">Uncharacterized protein</fullName>
    </submittedName>
</protein>
<keyword evidence="2" id="KW-1185">Reference proteome</keyword>
<comment type="caution">
    <text evidence="1">The sequence shown here is derived from an EMBL/GenBank/DDBJ whole genome shotgun (WGS) entry which is preliminary data.</text>
</comment>
<gene>
    <name evidence="1" type="ORF">BPOR_0638g00010</name>
</gene>
<name>A0A4Z1KBD0_9HELO</name>
<proteinExistence type="predicted"/>
<dbReference type="Proteomes" id="UP000297280">
    <property type="component" value="Unassembled WGS sequence"/>
</dbReference>
<reference evidence="1 2" key="1">
    <citation type="submission" date="2017-12" db="EMBL/GenBank/DDBJ databases">
        <title>Comparative genomics of Botrytis spp.</title>
        <authorList>
            <person name="Valero-Jimenez C.A."/>
            <person name="Tapia P."/>
            <person name="Veloso J."/>
            <person name="Silva-Moreno E."/>
            <person name="Staats M."/>
            <person name="Valdes J.H."/>
            <person name="Van Kan J.A.L."/>
        </authorList>
    </citation>
    <scope>NUCLEOTIDE SEQUENCE [LARGE SCALE GENOMIC DNA]</scope>
    <source>
        <strain evidence="1 2">MUCL3349</strain>
    </source>
</reference>
<organism evidence="1 2">
    <name type="scientific">Botrytis porri</name>
    <dbReference type="NCBI Taxonomy" id="87229"/>
    <lineage>
        <taxon>Eukaryota</taxon>
        <taxon>Fungi</taxon>
        <taxon>Dikarya</taxon>
        <taxon>Ascomycota</taxon>
        <taxon>Pezizomycotina</taxon>
        <taxon>Leotiomycetes</taxon>
        <taxon>Helotiales</taxon>
        <taxon>Sclerotiniaceae</taxon>
        <taxon>Botrytis</taxon>
    </lineage>
</organism>
<dbReference type="EMBL" id="PQXO01000637">
    <property type="protein sequence ID" value="TGO83493.1"/>
    <property type="molecule type" value="Genomic_DNA"/>
</dbReference>
<dbReference type="AlphaFoldDB" id="A0A4Z1KBD0"/>
<evidence type="ECO:0000313" key="1">
    <source>
        <dbReference type="EMBL" id="TGO83493.1"/>
    </source>
</evidence>
<evidence type="ECO:0000313" key="2">
    <source>
        <dbReference type="Proteomes" id="UP000297280"/>
    </source>
</evidence>
<sequence length="68" mass="7508">MRNSSVLIEASGARGDLVSAGEYVEEGSNAYPERLRKGYRVQIDNTPGELMLEHPKLTGEQTNLTMNI</sequence>